<reference evidence="1 2" key="1">
    <citation type="journal article" date="2013" name="Genome Announc.">
        <title>Draft Genome Sequence of Cesiribacter andamanensis Strain AMV16T, Isolated from a Soil Sample from a Mud Volcano in the Andaman Islands, India.</title>
        <authorList>
            <person name="Shivaji S."/>
            <person name="Ara S."/>
            <person name="Begum Z."/>
            <person name="Srinivas T.N."/>
            <person name="Singh A."/>
            <person name="Kumar Pinnaka A."/>
        </authorList>
    </citation>
    <scope>NUCLEOTIDE SEQUENCE [LARGE SCALE GENOMIC DNA]</scope>
    <source>
        <strain evidence="1 2">AMV16</strain>
    </source>
</reference>
<comment type="caution">
    <text evidence="1">The sequence shown here is derived from an EMBL/GenBank/DDBJ whole genome shotgun (WGS) entry which is preliminary data.</text>
</comment>
<dbReference type="EMBL" id="AODQ01000143">
    <property type="protein sequence ID" value="EMR01122.1"/>
    <property type="molecule type" value="Genomic_DNA"/>
</dbReference>
<evidence type="ECO:0000313" key="1">
    <source>
        <dbReference type="EMBL" id="EMR01122.1"/>
    </source>
</evidence>
<evidence type="ECO:0000313" key="2">
    <source>
        <dbReference type="Proteomes" id="UP000011910"/>
    </source>
</evidence>
<accession>M7N1F3</accession>
<dbReference type="AlphaFoldDB" id="M7N1F3"/>
<dbReference type="Proteomes" id="UP000011910">
    <property type="component" value="Unassembled WGS sequence"/>
</dbReference>
<keyword evidence="2" id="KW-1185">Reference proteome</keyword>
<sequence length="142" mass="14613">MRLGIGRRKELAHAGIGHRLIVCICFEQTAPLGCQALQALQQGPVGTYPLPTAPAPQGFYPQAQVGAGAPGQGVPLFQQSGHIGGKGGLPVGLALQQQVRQAGVGRQAQHLAAALGYFGALQCLQLLQQLAGGGHRPGRRGT</sequence>
<protein>
    <submittedName>
        <fullName evidence="1">Uncharacterized protein</fullName>
    </submittedName>
</protein>
<organism evidence="1 2">
    <name type="scientific">Cesiribacter andamanensis AMV16</name>
    <dbReference type="NCBI Taxonomy" id="1279009"/>
    <lineage>
        <taxon>Bacteria</taxon>
        <taxon>Pseudomonadati</taxon>
        <taxon>Bacteroidota</taxon>
        <taxon>Cytophagia</taxon>
        <taxon>Cytophagales</taxon>
        <taxon>Cesiribacteraceae</taxon>
        <taxon>Cesiribacter</taxon>
    </lineage>
</organism>
<name>M7N1F3_9BACT</name>
<proteinExistence type="predicted"/>
<gene>
    <name evidence="1" type="ORF">ADICEAN_03744</name>
</gene>